<gene>
    <name evidence="1" type="ORF">IGU_03671</name>
</gene>
<reference evidence="1 2" key="1">
    <citation type="submission" date="2012-12" db="EMBL/GenBank/DDBJ databases">
        <title>The Genome Sequence of Bacillus cereus ISP2954.</title>
        <authorList>
            <consortium name="The Broad Institute Genome Sequencing Platform"/>
            <consortium name="The Broad Institute Genome Sequencing Center for Infectious Disease"/>
            <person name="Feldgarden M."/>
            <person name="Van der Auwera G.A."/>
            <person name="Mahillon J."/>
            <person name="Duprez V."/>
            <person name="Timmery S."/>
            <person name="Mattelet C."/>
            <person name="Dierick K."/>
            <person name="Sun M."/>
            <person name="Yu Z."/>
            <person name="Zhu L."/>
            <person name="Hu X."/>
            <person name="Shank E.B."/>
            <person name="Swiecicka I."/>
            <person name="Hansen B.M."/>
            <person name="Andrup L."/>
            <person name="Walker B."/>
            <person name="Young S.K."/>
            <person name="Zeng Q."/>
            <person name="Gargeya S."/>
            <person name="Fitzgerald M."/>
            <person name="Haas B."/>
            <person name="Abouelleil A."/>
            <person name="Alvarado L."/>
            <person name="Arachchi H.M."/>
            <person name="Berlin A.M."/>
            <person name="Chapman S.B."/>
            <person name="Dewar J."/>
            <person name="Goldberg J."/>
            <person name="Griggs A."/>
            <person name="Gujja S."/>
            <person name="Hansen M."/>
            <person name="Howarth C."/>
            <person name="Imamovic A."/>
            <person name="Larimer J."/>
            <person name="McCowan C."/>
            <person name="Murphy C."/>
            <person name="Neiman D."/>
            <person name="Pearson M."/>
            <person name="Priest M."/>
            <person name="Roberts A."/>
            <person name="Saif S."/>
            <person name="Shea T."/>
            <person name="Sisk P."/>
            <person name="Sykes S."/>
            <person name="Wortman J."/>
            <person name="Nusbaum C."/>
            <person name="Birren B."/>
        </authorList>
    </citation>
    <scope>NUCLEOTIDE SEQUENCE [LARGE SCALE GENOMIC DNA]</scope>
    <source>
        <strain evidence="1 2">ISP2954</strain>
    </source>
</reference>
<dbReference type="Proteomes" id="UP000013989">
    <property type="component" value="Unassembled WGS sequence"/>
</dbReference>
<evidence type="ECO:0000313" key="1">
    <source>
        <dbReference type="EMBL" id="EOP62692.1"/>
    </source>
</evidence>
<protein>
    <submittedName>
        <fullName evidence="1">Uncharacterized protein</fullName>
    </submittedName>
</protein>
<sequence>MTNSYVKNKSYIFIENEYGIFVIHKLKTNLNFIGDD</sequence>
<comment type="caution">
    <text evidence="1">The sequence shown here is derived from an EMBL/GenBank/DDBJ whole genome shotgun (WGS) entry which is preliminary data.</text>
</comment>
<evidence type="ECO:0000313" key="2">
    <source>
        <dbReference type="Proteomes" id="UP000013989"/>
    </source>
</evidence>
<name>A0A9W5VES4_BACCE</name>
<dbReference type="AlphaFoldDB" id="A0A9W5VES4"/>
<organism evidence="1 2">
    <name type="scientific">Bacillus cereus ISP2954</name>
    <dbReference type="NCBI Taxonomy" id="1053215"/>
    <lineage>
        <taxon>Bacteria</taxon>
        <taxon>Bacillati</taxon>
        <taxon>Bacillota</taxon>
        <taxon>Bacilli</taxon>
        <taxon>Bacillales</taxon>
        <taxon>Bacillaceae</taxon>
        <taxon>Bacillus</taxon>
        <taxon>Bacillus cereus group</taxon>
    </lineage>
</organism>
<accession>A0A9W5VES4</accession>
<dbReference type="EMBL" id="AHEJ01000065">
    <property type="protein sequence ID" value="EOP62692.1"/>
    <property type="molecule type" value="Genomic_DNA"/>
</dbReference>
<proteinExistence type="predicted"/>